<name>A0A7X6PP59_9CORY</name>
<dbReference type="AlphaFoldDB" id="A0A7X6PP59"/>
<dbReference type="EMBL" id="JAAZHI010000194">
    <property type="protein sequence ID" value="NLA56562.1"/>
    <property type="molecule type" value="Genomic_DNA"/>
</dbReference>
<dbReference type="Proteomes" id="UP000557899">
    <property type="component" value="Unassembled WGS sequence"/>
</dbReference>
<protein>
    <submittedName>
        <fullName evidence="1">Uncharacterized protein</fullName>
    </submittedName>
</protein>
<sequence>MSVAHAQNINDLRDGIKVVNEGVKVANQGVNLLNQVSSTSSARGGAVSKVATSTEYKQGSPIHNVRTKSDDFTGPSDAALGGVIYANSVYTTGSFSGWGTRYLTIYNDGELTGVGAVMGLGTKELRRASPIPARANLDIFEDGNLVAQERFSAGDVKYVEHTFSPGATSVSFVVTGFDAQNQEMNAHGGFILGDLRVW</sequence>
<reference evidence="1 2" key="1">
    <citation type="journal article" date="2020" name="Biotechnol. Biofuels">
        <title>New insights from the biogas microbiome by comprehensive genome-resolved metagenomics of nearly 1600 species originating from multiple anaerobic digesters.</title>
        <authorList>
            <person name="Campanaro S."/>
            <person name="Treu L."/>
            <person name="Rodriguez-R L.M."/>
            <person name="Kovalovszki A."/>
            <person name="Ziels R.M."/>
            <person name="Maus I."/>
            <person name="Zhu X."/>
            <person name="Kougias P.G."/>
            <person name="Basile A."/>
            <person name="Luo G."/>
            <person name="Schluter A."/>
            <person name="Konstantinidis K.T."/>
            <person name="Angelidaki I."/>
        </authorList>
    </citation>
    <scope>NUCLEOTIDE SEQUENCE [LARGE SCALE GENOMIC DNA]</scope>
    <source>
        <strain evidence="1">AS15tlH2ME_198</strain>
    </source>
</reference>
<gene>
    <name evidence="1" type="ORF">GX859_09785</name>
</gene>
<organism evidence="1 2">
    <name type="scientific">Corynebacterium humireducens</name>
    <dbReference type="NCBI Taxonomy" id="1223514"/>
    <lineage>
        <taxon>Bacteria</taxon>
        <taxon>Bacillati</taxon>
        <taxon>Actinomycetota</taxon>
        <taxon>Actinomycetes</taxon>
        <taxon>Mycobacteriales</taxon>
        <taxon>Corynebacteriaceae</taxon>
        <taxon>Corynebacterium</taxon>
    </lineage>
</organism>
<comment type="caution">
    <text evidence="1">The sequence shown here is derived from an EMBL/GenBank/DDBJ whole genome shotgun (WGS) entry which is preliminary data.</text>
</comment>
<accession>A0A7X6PP59</accession>
<evidence type="ECO:0000313" key="2">
    <source>
        <dbReference type="Proteomes" id="UP000557899"/>
    </source>
</evidence>
<proteinExistence type="predicted"/>
<evidence type="ECO:0000313" key="1">
    <source>
        <dbReference type="EMBL" id="NLA56562.1"/>
    </source>
</evidence>